<evidence type="ECO:0000313" key="2">
    <source>
        <dbReference type="Proteomes" id="UP001500893"/>
    </source>
</evidence>
<dbReference type="Proteomes" id="UP001500893">
    <property type="component" value="Unassembled WGS sequence"/>
</dbReference>
<protein>
    <submittedName>
        <fullName evidence="1">Uncharacterized protein</fullName>
    </submittedName>
</protein>
<name>A0ABN3V2H7_9ACTN</name>
<comment type="caution">
    <text evidence="1">The sequence shown here is derived from an EMBL/GenBank/DDBJ whole genome shotgun (WGS) entry which is preliminary data.</text>
</comment>
<evidence type="ECO:0000313" key="1">
    <source>
        <dbReference type="EMBL" id="GAA2775261.1"/>
    </source>
</evidence>
<dbReference type="RefSeq" id="WP_345058264.1">
    <property type="nucleotide sequence ID" value="NZ_BAAAVM010000119.1"/>
</dbReference>
<dbReference type="EMBL" id="BAAAVM010000119">
    <property type="protein sequence ID" value="GAA2775261.1"/>
    <property type="molecule type" value="Genomic_DNA"/>
</dbReference>
<reference evidence="1 2" key="1">
    <citation type="journal article" date="2019" name="Int. J. Syst. Evol. Microbiol.">
        <title>The Global Catalogue of Microorganisms (GCM) 10K type strain sequencing project: providing services to taxonomists for standard genome sequencing and annotation.</title>
        <authorList>
            <consortium name="The Broad Institute Genomics Platform"/>
            <consortium name="The Broad Institute Genome Sequencing Center for Infectious Disease"/>
            <person name="Wu L."/>
            <person name="Ma J."/>
        </authorList>
    </citation>
    <scope>NUCLEOTIDE SEQUENCE [LARGE SCALE GENOMIC DNA]</scope>
    <source>
        <strain evidence="1 2">JCM 11574</strain>
    </source>
</reference>
<accession>A0ABN3V2H7</accession>
<sequence length="180" mass="19109">MTSPGGLLPPIGLEIPCSSHAAAVPLKIDAIGLVQLDFKGGIRLRVESNIGGGFGGVRLKIIGEEYSADSSVLGRVTLSQADIDTTPLSLLEIVSNNPLTFKNTLFHDFTLSIEKFPGSNEPMVLANTKTMTTLNSSLRVFPPQGDVYQMQEPVGFAPVGDPGKVVAQLMTLPITRAHNP</sequence>
<keyword evidence="2" id="KW-1185">Reference proteome</keyword>
<proteinExistence type="predicted"/>
<gene>
    <name evidence="1" type="ORF">GCM10010521_62230</name>
</gene>
<organism evidence="1 2">
    <name type="scientific">Streptomyces rameus</name>
    <dbReference type="NCBI Taxonomy" id="68261"/>
    <lineage>
        <taxon>Bacteria</taxon>
        <taxon>Bacillati</taxon>
        <taxon>Actinomycetota</taxon>
        <taxon>Actinomycetes</taxon>
        <taxon>Kitasatosporales</taxon>
        <taxon>Streptomycetaceae</taxon>
        <taxon>Streptomyces</taxon>
    </lineage>
</organism>